<keyword evidence="1" id="KW-0812">Transmembrane</keyword>
<evidence type="ECO:0000313" key="3">
    <source>
        <dbReference type="Proteomes" id="UP001596233"/>
    </source>
</evidence>
<keyword evidence="3" id="KW-1185">Reference proteome</keyword>
<accession>A0ABW1V1R0</accession>
<evidence type="ECO:0000256" key="1">
    <source>
        <dbReference type="SAM" id="Phobius"/>
    </source>
</evidence>
<dbReference type="RefSeq" id="WP_379231351.1">
    <property type="nucleotide sequence ID" value="NZ_JBHSTE010000001.1"/>
</dbReference>
<reference evidence="3" key="1">
    <citation type="journal article" date="2019" name="Int. J. Syst. Evol. Microbiol.">
        <title>The Global Catalogue of Microorganisms (GCM) 10K type strain sequencing project: providing services to taxonomists for standard genome sequencing and annotation.</title>
        <authorList>
            <consortium name="The Broad Institute Genomics Platform"/>
            <consortium name="The Broad Institute Genome Sequencing Center for Infectious Disease"/>
            <person name="Wu L."/>
            <person name="Ma J."/>
        </authorList>
    </citation>
    <scope>NUCLEOTIDE SEQUENCE [LARGE SCALE GENOMIC DNA]</scope>
    <source>
        <strain evidence="3">PCU 280</strain>
    </source>
</reference>
<evidence type="ECO:0000313" key="2">
    <source>
        <dbReference type="EMBL" id="MFC6331771.1"/>
    </source>
</evidence>
<keyword evidence="1" id="KW-0472">Membrane</keyword>
<proteinExistence type="predicted"/>
<sequence length="239" mass="27575">MTSYLFKSRLQQWLKRFALNEHGAATLEATLVFPLIIAVIVIMMLAAVYAYQLVYVQYISLTAAERASYQWDARDREFHTAQIEGLHEYGLYEHELSIMLLRGLLPLPISEWNNEFTVSSSAATMQRNGKLLNDKLAKTEAYLVENGVGMAGRMKLYQHKLMPHISLELTRDIAPLFWQQSELLPSPHYSARYAIHAPTQFIRNVDLFLYYAKRFASMTDDDRQKWKNGGRRAITSFSS</sequence>
<dbReference type="Proteomes" id="UP001596233">
    <property type="component" value="Unassembled WGS sequence"/>
</dbReference>
<dbReference type="EMBL" id="JBHSTE010000001">
    <property type="protein sequence ID" value="MFC6331771.1"/>
    <property type="molecule type" value="Genomic_DNA"/>
</dbReference>
<name>A0ABW1V1R0_9BACL</name>
<gene>
    <name evidence="2" type="ORF">ACFP56_03985</name>
</gene>
<keyword evidence="1" id="KW-1133">Transmembrane helix</keyword>
<organism evidence="2 3">
    <name type="scientific">Paenibacillus septentrionalis</name>
    <dbReference type="NCBI Taxonomy" id="429342"/>
    <lineage>
        <taxon>Bacteria</taxon>
        <taxon>Bacillati</taxon>
        <taxon>Bacillota</taxon>
        <taxon>Bacilli</taxon>
        <taxon>Bacillales</taxon>
        <taxon>Paenibacillaceae</taxon>
        <taxon>Paenibacillus</taxon>
    </lineage>
</organism>
<feature type="transmembrane region" description="Helical" evidence="1">
    <location>
        <begin position="31"/>
        <end position="51"/>
    </location>
</feature>
<protein>
    <submittedName>
        <fullName evidence="2">TadE/TadG family type IV pilus assembly protein</fullName>
    </submittedName>
</protein>
<comment type="caution">
    <text evidence="2">The sequence shown here is derived from an EMBL/GenBank/DDBJ whole genome shotgun (WGS) entry which is preliminary data.</text>
</comment>